<protein>
    <recommendedName>
        <fullName evidence="2">Glycosyltransferase family 2 protein</fullName>
    </recommendedName>
</protein>
<accession>A0A7C1CVX3</accession>
<name>A0A7C1CVX3_9BACT</name>
<dbReference type="EMBL" id="DSBT01000148">
    <property type="protein sequence ID" value="HDP77610.1"/>
    <property type="molecule type" value="Genomic_DNA"/>
</dbReference>
<evidence type="ECO:0000313" key="1">
    <source>
        <dbReference type="EMBL" id="HDP77610.1"/>
    </source>
</evidence>
<comment type="caution">
    <text evidence="1">The sequence shown here is derived from an EMBL/GenBank/DDBJ whole genome shotgun (WGS) entry which is preliminary data.</text>
</comment>
<organism evidence="1">
    <name type="scientific">Mesotoga infera</name>
    <dbReference type="NCBI Taxonomy" id="1236046"/>
    <lineage>
        <taxon>Bacteria</taxon>
        <taxon>Thermotogati</taxon>
        <taxon>Thermotogota</taxon>
        <taxon>Thermotogae</taxon>
        <taxon>Kosmotogales</taxon>
        <taxon>Kosmotogaceae</taxon>
        <taxon>Mesotoga</taxon>
    </lineage>
</organism>
<dbReference type="AlphaFoldDB" id="A0A7C1CVX3"/>
<reference evidence="1" key="1">
    <citation type="journal article" date="2020" name="mSystems">
        <title>Genome- and Community-Level Interaction Insights into Carbon Utilization and Element Cycling Functions of Hydrothermarchaeota in Hydrothermal Sediment.</title>
        <authorList>
            <person name="Zhou Z."/>
            <person name="Liu Y."/>
            <person name="Xu W."/>
            <person name="Pan J."/>
            <person name="Luo Z.H."/>
            <person name="Li M."/>
        </authorList>
    </citation>
    <scope>NUCLEOTIDE SEQUENCE [LARGE SCALE GENOMIC DNA]</scope>
    <source>
        <strain evidence="1">SpSt-1179</strain>
    </source>
</reference>
<dbReference type="Proteomes" id="UP000886198">
    <property type="component" value="Unassembled WGS sequence"/>
</dbReference>
<evidence type="ECO:0008006" key="2">
    <source>
        <dbReference type="Google" id="ProtNLM"/>
    </source>
</evidence>
<gene>
    <name evidence="1" type="ORF">ENN47_05405</name>
</gene>
<proteinExistence type="predicted"/>
<sequence length="414" mass="47957">MNDGRIKVGIGFATGRKHFQRVLRSYAYNWKESELVDSKELTLNLFVAYDLSYKNTKKANYTKISSSVDELLFSKHFIGQKEVEEEKRLLIKRGIVDSEEASLVFGKGYASQRNIVLYSAMKNQIDCLLYLDDDEYPVAVTNDMGSVSWMGQHVLKTHLNSIDQADITYGYHCGYISPIPFIEFSPSLSEDTFRRFIEAISNDIVKWDTLRNLIQAGGVSYADLEVLNNGEVFEVEEINHAKFISGSNLCLNLKEPSRLFPFYNPPGARGEDTFLSTCLSDRRVLKVPSYAFHNAFSTYNHILMGVLPTRLRPIRADSRDIVRRFYRSCIGWIRYKPLLLYITDRDNYSEKIEEMKINLRETLPSISSYFGTDSFYNISRELNKYHKSVLKHYEQFERVKGIWSKISGYLREAY</sequence>